<evidence type="ECO:0000313" key="1">
    <source>
        <dbReference type="EMBL" id="GLD67617.1"/>
    </source>
</evidence>
<dbReference type="GO" id="GO:0008483">
    <property type="term" value="F:transaminase activity"/>
    <property type="evidence" value="ECO:0007669"/>
    <property type="project" value="UniProtKB-KW"/>
</dbReference>
<sequence>MGGEAFRDVQQPLNPIRAIVGGMTHPKSDKPMIALSIGCDFDQWHQSDDLAISVLCGRATSGPRNYSLYKTLAVSMEYEVKLYNLLMSGFRSSENLGGKACGGVGRLKLWWFRLQFLFMASLLDVISNPCLWWQLSAGWSLPVREEMMVGACGGDQGFASATAPARGRDSNDLDQ</sequence>
<gene>
    <name evidence="1" type="ORF">AKAME5_001895300</name>
</gene>
<name>A0AAD3N4L2_LATJO</name>
<organism evidence="1 2">
    <name type="scientific">Lates japonicus</name>
    <name type="common">Japanese lates</name>
    <dbReference type="NCBI Taxonomy" id="270547"/>
    <lineage>
        <taxon>Eukaryota</taxon>
        <taxon>Metazoa</taxon>
        <taxon>Chordata</taxon>
        <taxon>Craniata</taxon>
        <taxon>Vertebrata</taxon>
        <taxon>Euteleostomi</taxon>
        <taxon>Actinopterygii</taxon>
        <taxon>Neopterygii</taxon>
        <taxon>Teleostei</taxon>
        <taxon>Neoteleostei</taxon>
        <taxon>Acanthomorphata</taxon>
        <taxon>Carangaria</taxon>
        <taxon>Carangaria incertae sedis</taxon>
        <taxon>Centropomidae</taxon>
        <taxon>Lates</taxon>
    </lineage>
</organism>
<keyword evidence="1" id="KW-0032">Aminotransferase</keyword>
<evidence type="ECO:0000313" key="2">
    <source>
        <dbReference type="Proteomes" id="UP001279410"/>
    </source>
</evidence>
<dbReference type="EMBL" id="BRZM01000115">
    <property type="protein sequence ID" value="GLD67617.1"/>
    <property type="molecule type" value="Genomic_DNA"/>
</dbReference>
<comment type="caution">
    <text evidence="1">The sequence shown here is derived from an EMBL/GenBank/DDBJ whole genome shotgun (WGS) entry which is preliminary data.</text>
</comment>
<keyword evidence="2" id="KW-1185">Reference proteome</keyword>
<dbReference type="Proteomes" id="UP001279410">
    <property type="component" value="Unassembled WGS sequence"/>
</dbReference>
<accession>A0AAD3N4L2</accession>
<reference evidence="1" key="1">
    <citation type="submission" date="2022-08" db="EMBL/GenBank/DDBJ databases">
        <title>Genome sequencing of akame (Lates japonicus).</title>
        <authorList>
            <person name="Hashiguchi Y."/>
            <person name="Takahashi H."/>
        </authorList>
    </citation>
    <scope>NUCLEOTIDE SEQUENCE</scope>
    <source>
        <strain evidence="1">Kochi</strain>
    </source>
</reference>
<keyword evidence="1" id="KW-0808">Transferase</keyword>
<dbReference type="AlphaFoldDB" id="A0AAD3N4L2"/>
<protein>
    <submittedName>
        <fullName evidence="1">Tyrosine aminotransferase</fullName>
    </submittedName>
</protein>
<proteinExistence type="predicted"/>